<evidence type="ECO:0000313" key="1">
    <source>
        <dbReference type="EMBL" id="KIC04461.1"/>
    </source>
</evidence>
<name>A0A837DU10_9LACO</name>
<accession>A0A837DU10</accession>
<organism evidence="1 2">
    <name type="scientific">Ligilactobacillus ruminis DPC 6832</name>
    <dbReference type="NCBI Taxonomy" id="1402208"/>
    <lineage>
        <taxon>Bacteria</taxon>
        <taxon>Bacillati</taxon>
        <taxon>Bacillota</taxon>
        <taxon>Bacilli</taxon>
        <taxon>Lactobacillales</taxon>
        <taxon>Lactobacillaceae</taxon>
        <taxon>Ligilactobacillus</taxon>
    </lineage>
</organism>
<evidence type="ECO:0000313" key="2">
    <source>
        <dbReference type="Proteomes" id="UP000031011"/>
    </source>
</evidence>
<proteinExistence type="predicted"/>
<gene>
    <name evidence="1" type="ORF">LRN_0897</name>
</gene>
<dbReference type="AlphaFoldDB" id="A0A837DU10"/>
<protein>
    <submittedName>
        <fullName evidence="1">Na-H antiporter</fullName>
    </submittedName>
</protein>
<dbReference type="EMBL" id="AWYA01000102">
    <property type="protein sequence ID" value="KIC04461.1"/>
    <property type="molecule type" value="Genomic_DNA"/>
</dbReference>
<reference evidence="1 2" key="1">
    <citation type="journal article" date="2015" name="BMC Microbiol.">
        <title>Lactobacillus ruminis strains cluster according to their mammalian gut source.</title>
        <authorList>
            <person name="O' Donnell M.M."/>
            <person name="Harris H.M."/>
            <person name="Lynch D.B."/>
            <person name="Ross R.P."/>
            <person name="O'Toole P.W."/>
        </authorList>
    </citation>
    <scope>NUCLEOTIDE SEQUENCE [LARGE SCALE GENOMIC DNA]</scope>
    <source>
        <strain evidence="1 2">DPC 6832</strain>
    </source>
</reference>
<comment type="caution">
    <text evidence="1">The sequence shown here is derived from an EMBL/GenBank/DDBJ whole genome shotgun (WGS) entry which is preliminary data.</text>
</comment>
<dbReference type="Proteomes" id="UP000031011">
    <property type="component" value="Unassembled WGS sequence"/>
</dbReference>
<sequence length="72" mass="8046">MGRYGPCFDFDINQVAVVTAAVAVKRDAVHPTDELVYAAVIYGCDFFAVALAHELIDVDQFTERNVLRKLEK</sequence>